<accession>A0A6M3KHM8</accession>
<sequence>MNRVTGDKLKQVFLDPTPDADHQASGIISVATVGENVAFGECLYLKTDGKYWRTDADAAATTIGKLAVALATILANAAGPVLEKGYIRDDTWNWATVGGAVYLSTTGGEFTQTAPSGAGDVVRIVGYAAIADVIYFDPAALTLPVPVNAGGTGVESLTDHGVLVGSGVGAITPLAVGTNGQVLVGSTGADPVFASITAGDNITLTLGAGTLEIGVTHPLLHIEDQKAAGTLGGTFTSGAWRTRDLTTVCTNTIAGASLSSNQITLPAGTYDIVVHAPGYRVLRNMAILYNVTDSAETLWGSSEYAIDTYFGLTKSIIMGRLTIAGEKVFEIRHKCQIEAINVGFGVECNSVLTVDHETYTQVWIKKVG</sequence>
<protein>
    <submittedName>
        <fullName evidence="2">Putative tail protein</fullName>
    </submittedName>
</protein>
<name>A0A6M3KHM8_9ZZZZ</name>
<proteinExistence type="predicted"/>
<organism evidence="2">
    <name type="scientific">viral metagenome</name>
    <dbReference type="NCBI Taxonomy" id="1070528"/>
    <lineage>
        <taxon>unclassified sequences</taxon>
        <taxon>metagenomes</taxon>
        <taxon>organismal metagenomes</taxon>
    </lineage>
</organism>
<evidence type="ECO:0000313" key="1">
    <source>
        <dbReference type="EMBL" id="QJA61459.1"/>
    </source>
</evidence>
<dbReference type="EMBL" id="MT142461">
    <property type="protein sequence ID" value="QJA81476.1"/>
    <property type="molecule type" value="Genomic_DNA"/>
</dbReference>
<gene>
    <name evidence="2" type="ORF">MM415A00527_0001</name>
    <name evidence="1" type="ORF">MM415B00932_0001</name>
</gene>
<evidence type="ECO:0000313" key="2">
    <source>
        <dbReference type="EMBL" id="QJA81476.1"/>
    </source>
</evidence>
<reference evidence="2" key="1">
    <citation type="submission" date="2020-03" db="EMBL/GenBank/DDBJ databases">
        <title>The deep terrestrial virosphere.</title>
        <authorList>
            <person name="Holmfeldt K."/>
            <person name="Nilsson E."/>
            <person name="Simone D."/>
            <person name="Lopez-Fernandez M."/>
            <person name="Wu X."/>
            <person name="de Brujin I."/>
            <person name="Lundin D."/>
            <person name="Andersson A."/>
            <person name="Bertilsson S."/>
            <person name="Dopson M."/>
        </authorList>
    </citation>
    <scope>NUCLEOTIDE SEQUENCE</scope>
    <source>
        <strain evidence="2">MM415A00527</strain>
        <strain evidence="1">MM415B00932</strain>
    </source>
</reference>
<dbReference type="EMBL" id="MT141442">
    <property type="protein sequence ID" value="QJA61459.1"/>
    <property type="molecule type" value="Genomic_DNA"/>
</dbReference>
<dbReference type="AlphaFoldDB" id="A0A6M3KHM8"/>